<evidence type="ECO:0000259" key="15">
    <source>
        <dbReference type="PROSITE" id="PS51198"/>
    </source>
</evidence>
<dbReference type="InterPro" id="IPR014016">
    <property type="entry name" value="UvrD-like_ATP-bd"/>
</dbReference>
<dbReference type="GO" id="GO:0033202">
    <property type="term" value="C:DNA helicase complex"/>
    <property type="evidence" value="ECO:0007669"/>
    <property type="project" value="TreeGrafter"/>
</dbReference>
<keyword evidence="1" id="KW-0540">Nuclease</keyword>
<accession>A0A3G9JWZ9</accession>
<reference evidence="18" key="1">
    <citation type="submission" date="2018-11" db="EMBL/GenBank/DDBJ databases">
        <title>Comparative genomics of Parolsenella catena and Libanicoccus massiliensis: Reclassification of Libanicoccus massiliensis as Parolsenella massiliensis comb. nov.</title>
        <authorList>
            <person name="Sakamoto M."/>
            <person name="Ikeyama N."/>
            <person name="Murakami T."/>
            <person name="Mori H."/>
            <person name="Yuki M."/>
            <person name="Ohkuma M."/>
        </authorList>
    </citation>
    <scope>NUCLEOTIDE SEQUENCE [LARGE SCALE GENOMIC DNA]</scope>
    <source>
        <strain evidence="18">JCM 31932</strain>
    </source>
</reference>
<dbReference type="Gene3D" id="1.10.486.10">
    <property type="entry name" value="PCRA, domain 4"/>
    <property type="match status" value="1"/>
</dbReference>
<keyword evidence="10" id="KW-0413">Isomerase</keyword>
<dbReference type="RefSeq" id="WP_126421497.1">
    <property type="nucleotide sequence ID" value="NZ_AP019367.1"/>
</dbReference>
<dbReference type="KEGG" id="pcat:Pcatena_05940"/>
<comment type="catalytic activity">
    <reaction evidence="13">
        <text>ATP + H2O = ADP + phosphate + H(+)</text>
        <dbReference type="Rhea" id="RHEA:13065"/>
        <dbReference type="ChEBI" id="CHEBI:15377"/>
        <dbReference type="ChEBI" id="CHEBI:15378"/>
        <dbReference type="ChEBI" id="CHEBI:30616"/>
        <dbReference type="ChEBI" id="CHEBI:43474"/>
        <dbReference type="ChEBI" id="CHEBI:456216"/>
        <dbReference type="EC" id="5.6.2.4"/>
    </reaction>
</comment>
<dbReference type="Gene3D" id="3.40.50.300">
    <property type="entry name" value="P-loop containing nucleotide triphosphate hydrolases"/>
    <property type="match status" value="3"/>
</dbReference>
<evidence type="ECO:0000313" key="18">
    <source>
        <dbReference type="Proteomes" id="UP000273154"/>
    </source>
</evidence>
<keyword evidence="6" id="KW-0269">Exonuclease</keyword>
<dbReference type="AlphaFoldDB" id="A0A3G9JWZ9"/>
<dbReference type="OrthoDB" id="9806690at2"/>
<dbReference type="GO" id="GO:0004527">
    <property type="term" value="F:exonuclease activity"/>
    <property type="evidence" value="ECO:0007669"/>
    <property type="project" value="UniProtKB-KW"/>
</dbReference>
<proteinExistence type="predicted"/>
<dbReference type="InterPro" id="IPR000212">
    <property type="entry name" value="DNA_helicase_UvrD/REP"/>
</dbReference>
<evidence type="ECO:0000259" key="16">
    <source>
        <dbReference type="PROSITE" id="PS51217"/>
    </source>
</evidence>
<feature type="domain" description="UvrD-like helicase ATP-binding" evidence="15">
    <location>
        <begin position="28"/>
        <end position="452"/>
    </location>
</feature>
<dbReference type="GO" id="GO:0003677">
    <property type="term" value="F:DNA binding"/>
    <property type="evidence" value="ECO:0007669"/>
    <property type="project" value="UniProtKB-KW"/>
</dbReference>
<feature type="binding site" evidence="14">
    <location>
        <begin position="49"/>
        <end position="56"/>
    </location>
    <ligand>
        <name>ATP</name>
        <dbReference type="ChEBI" id="CHEBI:30616"/>
    </ligand>
</feature>
<dbReference type="Pfam" id="PF13361">
    <property type="entry name" value="UvrD_C"/>
    <property type="match status" value="1"/>
</dbReference>
<dbReference type="PANTHER" id="PTHR11070:SF55">
    <property type="entry name" value="DNA 3'-5' HELICASE"/>
    <property type="match status" value="1"/>
</dbReference>
<dbReference type="Pfam" id="PF12705">
    <property type="entry name" value="PDDEXK_1"/>
    <property type="match status" value="1"/>
</dbReference>
<evidence type="ECO:0000256" key="3">
    <source>
        <dbReference type="ARBA" id="ARBA00022763"/>
    </source>
</evidence>
<keyword evidence="18" id="KW-1185">Reference proteome</keyword>
<dbReference type="InterPro" id="IPR014017">
    <property type="entry name" value="DNA_helicase_UvrD-like_C"/>
</dbReference>
<keyword evidence="3" id="KW-0227">DNA damage</keyword>
<dbReference type="Proteomes" id="UP000273154">
    <property type="component" value="Chromosome"/>
</dbReference>
<evidence type="ECO:0000313" key="17">
    <source>
        <dbReference type="EMBL" id="BBH50007.1"/>
    </source>
</evidence>
<sequence>MSDIKLSTAEGREEGTAQVPPEVAALLKGLLPEQRRIVTTLDRPVFVAAGAGSGKTFTLTRRIVWALCPGSGEGGRPFLDSLDQALVITFTEKAAGEIKERVRSALRQAGLGEEALKVDSAWVSTIHHMCARILRAHALDLGLDPEFAMIGEQEARLLRSQATEQALREQQGSAGLDALYAEFGTGTGSGRDGVPGLLATLISKAGSAERGLESLSFVEAGADVSGTMASLTLAYGALCACDLKHADELARVRGELARLEEFGQLPPSQRTPQAARELLGSIKGPDGRKWRAKNVKDLWAETKSSLEVARGEVDLACVMPLQEPLMALAGRVEQLYAAAKRSRGVLDNDDLLQLTARAFRERAGIADEYAHKFRLVMVDEFQDTNAQQVGMVKSLSGEGACHLTTVGDAQQAIYGFRGADVSVFEDRGEEVREAAKQGRAATVELAYNFRSDDAILRFVARACGSSGIVPRFMDLRPDPARKSDWPERRCPRVVVELTRAHRLGVRAVPKETRARLAAAQLADRLARIRDDVGVEPRRMAVLMRSLTQAPVYIDALRERGLESVVVGGSTFAQASEVRVVEALLRCLACPQDTKSGLFGVLESDMFELDGNDMLMLATRPQDVFDAPAKRRINVGVREGAPDFGNAAPSERLSHARRVITRAWDRVGKIPVADVLLMAIRESGWLLRLERGGVAGRAVAANVLAAVRHVRELSEPNQLDAILAADEFSRWLEAAKEGPASLSGEGLNAVSLMTAHASKGLEFDVVAVVGCCGSESSHKVGRLLSLRDGARELLSLAPAGFKVPDLGEDAPADARDCDSALEWRALMEQTRTDAESREDGRLLYVALTRARECVILCLSATEKKGGELSPVMTQQVAGALFGERPVAGEGSFGYGGRAEGLVRCVDASLLPDGSVEVEAGGTLDASALTPAPAAGEGAKETSREPFLVFDIDAETRAPLGGWRPRQDVFSYSSAHAALAAEAGASSLDDVLELPACLPVSEAQRARAGVVPAGEAPAAPSPRRAETVLVDDDGEPADADDADRATCLGSAFHELARLMVETGHAPGERRVSVVAASYGVSRRDRARLDAALARWERSDIRSEALSHACVRAEVPFFCGVSSPLGHDLEGAIDLLATDAPVAREDASALLVDYKTGDHGLTLGQIRERHEMQARFYASVLRQQGWRHVTCAFVCVELSDELGQPVVTRYEFG</sequence>
<dbReference type="GO" id="GO:0005829">
    <property type="term" value="C:cytosol"/>
    <property type="evidence" value="ECO:0007669"/>
    <property type="project" value="TreeGrafter"/>
</dbReference>
<evidence type="ECO:0000256" key="2">
    <source>
        <dbReference type="ARBA" id="ARBA00022741"/>
    </source>
</evidence>
<dbReference type="InterPro" id="IPR027417">
    <property type="entry name" value="P-loop_NTPase"/>
</dbReference>
<keyword evidence="5 14" id="KW-0347">Helicase</keyword>
<evidence type="ECO:0000256" key="14">
    <source>
        <dbReference type="PROSITE-ProRule" id="PRU00560"/>
    </source>
</evidence>
<evidence type="ECO:0000256" key="8">
    <source>
        <dbReference type="ARBA" id="ARBA00023125"/>
    </source>
</evidence>
<keyword evidence="4 14" id="KW-0378">Hydrolase</keyword>
<dbReference type="PROSITE" id="PS51217">
    <property type="entry name" value="UVRD_HELICASE_CTER"/>
    <property type="match status" value="1"/>
</dbReference>
<keyword evidence="2 14" id="KW-0547">Nucleotide-binding</keyword>
<dbReference type="Pfam" id="PF00580">
    <property type="entry name" value="UvrD-helicase"/>
    <property type="match status" value="1"/>
</dbReference>
<dbReference type="Gene3D" id="3.90.320.10">
    <property type="match status" value="1"/>
</dbReference>
<dbReference type="EMBL" id="AP019367">
    <property type="protein sequence ID" value="BBH50007.1"/>
    <property type="molecule type" value="Genomic_DNA"/>
</dbReference>
<evidence type="ECO:0000256" key="4">
    <source>
        <dbReference type="ARBA" id="ARBA00022801"/>
    </source>
</evidence>
<dbReference type="InterPro" id="IPR011604">
    <property type="entry name" value="PDDEXK-like_dom_sf"/>
</dbReference>
<dbReference type="SUPFAM" id="SSF52540">
    <property type="entry name" value="P-loop containing nucleoside triphosphate hydrolases"/>
    <property type="match status" value="1"/>
</dbReference>
<dbReference type="PROSITE" id="PS51198">
    <property type="entry name" value="UVRD_HELICASE_ATP_BIND"/>
    <property type="match status" value="1"/>
</dbReference>
<evidence type="ECO:0000256" key="1">
    <source>
        <dbReference type="ARBA" id="ARBA00022722"/>
    </source>
</evidence>
<dbReference type="GeneID" id="88848726"/>
<keyword evidence="8" id="KW-0238">DNA-binding</keyword>
<dbReference type="InterPro" id="IPR038726">
    <property type="entry name" value="PDDEXK_AddAB-type"/>
</dbReference>
<evidence type="ECO:0000256" key="5">
    <source>
        <dbReference type="ARBA" id="ARBA00022806"/>
    </source>
</evidence>
<evidence type="ECO:0000256" key="12">
    <source>
        <dbReference type="ARBA" id="ARBA00034808"/>
    </source>
</evidence>
<keyword evidence="9" id="KW-0234">DNA repair</keyword>
<dbReference type="EC" id="5.6.2.4" evidence="12"/>
<gene>
    <name evidence="17" type="ORF">Pcatena_05940</name>
</gene>
<organism evidence="17 18">
    <name type="scientific">Parolsenella catena</name>
    <dbReference type="NCBI Taxonomy" id="2003188"/>
    <lineage>
        <taxon>Bacteria</taxon>
        <taxon>Bacillati</taxon>
        <taxon>Actinomycetota</taxon>
        <taxon>Coriobacteriia</taxon>
        <taxon>Coriobacteriales</taxon>
        <taxon>Atopobiaceae</taxon>
        <taxon>Parolsenella</taxon>
    </lineage>
</organism>
<dbReference type="GO" id="GO:0000725">
    <property type="term" value="P:recombinational repair"/>
    <property type="evidence" value="ECO:0007669"/>
    <property type="project" value="TreeGrafter"/>
</dbReference>
<evidence type="ECO:0000256" key="13">
    <source>
        <dbReference type="ARBA" id="ARBA00048988"/>
    </source>
</evidence>
<protein>
    <recommendedName>
        <fullName evidence="12">DNA 3'-5' helicase</fullName>
        <ecNumber evidence="12">5.6.2.4</ecNumber>
    </recommendedName>
</protein>
<dbReference type="PANTHER" id="PTHR11070">
    <property type="entry name" value="UVRD / RECB / PCRA DNA HELICASE FAMILY MEMBER"/>
    <property type="match status" value="1"/>
</dbReference>
<feature type="domain" description="UvrD-like helicase C-terminal" evidence="16">
    <location>
        <begin position="463"/>
        <end position="759"/>
    </location>
</feature>
<dbReference type="GO" id="GO:0005524">
    <property type="term" value="F:ATP binding"/>
    <property type="evidence" value="ECO:0007669"/>
    <property type="project" value="UniProtKB-UniRule"/>
</dbReference>
<comment type="catalytic activity">
    <reaction evidence="11">
        <text>Couples ATP hydrolysis with the unwinding of duplex DNA by translocating in the 3'-5' direction.</text>
        <dbReference type="EC" id="5.6.2.4"/>
    </reaction>
</comment>
<dbReference type="GO" id="GO:0043138">
    <property type="term" value="F:3'-5' DNA helicase activity"/>
    <property type="evidence" value="ECO:0007669"/>
    <property type="project" value="UniProtKB-EC"/>
</dbReference>
<evidence type="ECO:0000256" key="7">
    <source>
        <dbReference type="ARBA" id="ARBA00022840"/>
    </source>
</evidence>
<evidence type="ECO:0000256" key="6">
    <source>
        <dbReference type="ARBA" id="ARBA00022839"/>
    </source>
</evidence>
<evidence type="ECO:0000256" key="9">
    <source>
        <dbReference type="ARBA" id="ARBA00023204"/>
    </source>
</evidence>
<evidence type="ECO:0000256" key="10">
    <source>
        <dbReference type="ARBA" id="ARBA00023235"/>
    </source>
</evidence>
<name>A0A3G9JWZ9_9ACTN</name>
<evidence type="ECO:0000256" key="11">
    <source>
        <dbReference type="ARBA" id="ARBA00034617"/>
    </source>
</evidence>
<keyword evidence="7 14" id="KW-0067">ATP-binding</keyword>